<dbReference type="AlphaFoldDB" id="A0A9Q0CPY0"/>
<dbReference type="OrthoDB" id="1095098at2759"/>
<proteinExistence type="predicted"/>
<name>A0A9Q0CPY0_9POAL</name>
<reference evidence="2" key="1">
    <citation type="journal article" date="2022" name="Cell">
        <title>Repeat-based holocentromeres influence genome architecture and karyotype evolution.</title>
        <authorList>
            <person name="Hofstatter P.G."/>
            <person name="Thangavel G."/>
            <person name="Lux T."/>
            <person name="Neumann P."/>
            <person name="Vondrak T."/>
            <person name="Novak P."/>
            <person name="Zhang M."/>
            <person name="Costa L."/>
            <person name="Castellani M."/>
            <person name="Scott A."/>
            <person name="Toegelov H."/>
            <person name="Fuchs J."/>
            <person name="Mata-Sucre Y."/>
            <person name="Dias Y."/>
            <person name="Vanzela A.L.L."/>
            <person name="Huettel B."/>
            <person name="Almeida C.C.S."/>
            <person name="Simkova H."/>
            <person name="Souza G."/>
            <person name="Pedrosa-Harand A."/>
            <person name="Macas J."/>
            <person name="Mayer K.F.X."/>
            <person name="Houben A."/>
            <person name="Marques A."/>
        </authorList>
    </citation>
    <scope>NUCLEOTIDE SEQUENCE</scope>
    <source>
        <strain evidence="2">RhyBre1mFocal</strain>
    </source>
</reference>
<evidence type="ECO:0000313" key="2">
    <source>
        <dbReference type="EMBL" id="KAJ1698019.1"/>
    </source>
</evidence>
<feature type="region of interest" description="Disordered" evidence="1">
    <location>
        <begin position="161"/>
        <end position="186"/>
    </location>
</feature>
<evidence type="ECO:0000256" key="1">
    <source>
        <dbReference type="SAM" id="MobiDB-lite"/>
    </source>
</evidence>
<dbReference type="Proteomes" id="UP001151287">
    <property type="component" value="Unassembled WGS sequence"/>
</dbReference>
<dbReference type="EMBL" id="JAMQYH010000002">
    <property type="protein sequence ID" value="KAJ1698019.1"/>
    <property type="molecule type" value="Genomic_DNA"/>
</dbReference>
<keyword evidence="3" id="KW-1185">Reference proteome</keyword>
<dbReference type="PANTHER" id="PTHR33972:SF2">
    <property type="entry name" value="OS04G0606700 PROTEIN"/>
    <property type="match status" value="1"/>
</dbReference>
<feature type="region of interest" description="Disordered" evidence="1">
    <location>
        <begin position="58"/>
        <end position="78"/>
    </location>
</feature>
<protein>
    <submittedName>
        <fullName evidence="2">Uncharacterized protein</fullName>
    </submittedName>
</protein>
<sequence length="186" mass="20555">MARILAQTLTLVQKRAQSLAQKSLVPSSLLLHRAQSSRSGKNNGELIEGDLIEIEIRSNLPEEDQGNSESDLDSDSDTRSTVLGIKRLEDAIQGVIVKRSAPDWLPFVPGASYWVPPFRKPMGVMELVSRVANERGEMVVMSEEESLSFTSVRGYPSSTYFLEGGPPHPVKKRSRKVASQTDDEES</sequence>
<accession>A0A9Q0CPY0</accession>
<feature type="compositionally biased region" description="Acidic residues" evidence="1">
    <location>
        <begin position="61"/>
        <end position="75"/>
    </location>
</feature>
<organism evidence="2 3">
    <name type="scientific">Rhynchospora breviuscula</name>
    <dbReference type="NCBI Taxonomy" id="2022672"/>
    <lineage>
        <taxon>Eukaryota</taxon>
        <taxon>Viridiplantae</taxon>
        <taxon>Streptophyta</taxon>
        <taxon>Embryophyta</taxon>
        <taxon>Tracheophyta</taxon>
        <taxon>Spermatophyta</taxon>
        <taxon>Magnoliopsida</taxon>
        <taxon>Liliopsida</taxon>
        <taxon>Poales</taxon>
        <taxon>Cyperaceae</taxon>
        <taxon>Cyperoideae</taxon>
        <taxon>Rhynchosporeae</taxon>
        <taxon>Rhynchospora</taxon>
    </lineage>
</organism>
<evidence type="ECO:0000313" key="3">
    <source>
        <dbReference type="Proteomes" id="UP001151287"/>
    </source>
</evidence>
<gene>
    <name evidence="2" type="ORF">LUZ63_006531</name>
</gene>
<comment type="caution">
    <text evidence="2">The sequence shown here is derived from an EMBL/GenBank/DDBJ whole genome shotgun (WGS) entry which is preliminary data.</text>
</comment>
<dbReference type="PANTHER" id="PTHR33972">
    <property type="entry name" value="EXPRESSED PROTEIN"/>
    <property type="match status" value="1"/>
</dbReference>